<name>A0A554VQG9_9FLAO</name>
<evidence type="ECO:0000313" key="2">
    <source>
        <dbReference type="Proteomes" id="UP000318833"/>
    </source>
</evidence>
<dbReference type="Proteomes" id="UP000318833">
    <property type="component" value="Unassembled WGS sequence"/>
</dbReference>
<proteinExistence type="predicted"/>
<evidence type="ECO:0000313" key="1">
    <source>
        <dbReference type="EMBL" id="TSE10784.1"/>
    </source>
</evidence>
<dbReference type="RefSeq" id="WP_143915381.1">
    <property type="nucleotide sequence ID" value="NZ_CANMIK010000005.1"/>
</dbReference>
<accession>A0A554VQG9</accession>
<reference evidence="1 2" key="1">
    <citation type="submission" date="2019-07" db="EMBL/GenBank/DDBJ databases">
        <title>The draft genome sequence of Aquimarina algiphila M91.</title>
        <authorList>
            <person name="Meng X."/>
        </authorList>
    </citation>
    <scope>NUCLEOTIDE SEQUENCE [LARGE SCALE GENOMIC DNA]</scope>
    <source>
        <strain evidence="1 2">M91</strain>
    </source>
</reference>
<organism evidence="1 2">
    <name type="scientific">Aquimarina algiphila</name>
    <dbReference type="NCBI Taxonomy" id="2047982"/>
    <lineage>
        <taxon>Bacteria</taxon>
        <taxon>Pseudomonadati</taxon>
        <taxon>Bacteroidota</taxon>
        <taxon>Flavobacteriia</taxon>
        <taxon>Flavobacteriales</taxon>
        <taxon>Flavobacteriaceae</taxon>
        <taxon>Aquimarina</taxon>
    </lineage>
</organism>
<sequence length="333" mass="37081">MKSILTTTALLLFTLISFSQKDEIVFIKEVPIKLQSSSLYTFYVRYEATKDCDIAIDFYGGPNNFWGGKTVPVKKGKGHKKIEIYMNESPKPGNGYTISAAIRKRGGNRKTTTAATSINNIQITKRSEEIIDDASFSHLSPIIVSNQETVDFKIKYKASQERKIVVTVHNNGLGIGTSETIPVQKGIGTKEIQVKMSSPPKGNKYKFTLYYGSEEGFPNKYIISKTITDIRTTKRVKKVETTPKPPIKPTPKPQETINVKDSGEKSITLSLNKESNILTLPGKPSYTLIQIITSQGQLAKEAKNSNSIEVSDLPKGNYVAITSENDYYQFVKF</sequence>
<dbReference type="AlphaFoldDB" id="A0A554VQG9"/>
<protein>
    <submittedName>
        <fullName evidence="1">Uncharacterized protein</fullName>
    </submittedName>
</protein>
<comment type="caution">
    <text evidence="1">The sequence shown here is derived from an EMBL/GenBank/DDBJ whole genome shotgun (WGS) entry which is preliminary data.</text>
</comment>
<dbReference type="EMBL" id="VLNR01000004">
    <property type="protein sequence ID" value="TSE10784.1"/>
    <property type="molecule type" value="Genomic_DNA"/>
</dbReference>
<dbReference type="OrthoDB" id="7443339at2"/>
<keyword evidence="2" id="KW-1185">Reference proteome</keyword>
<gene>
    <name evidence="1" type="ORF">FOF46_02780</name>
</gene>